<dbReference type="Proteomes" id="UP001218188">
    <property type="component" value="Unassembled WGS sequence"/>
</dbReference>
<organism evidence="2 3">
    <name type="scientific">Mycena alexandri</name>
    <dbReference type="NCBI Taxonomy" id="1745969"/>
    <lineage>
        <taxon>Eukaryota</taxon>
        <taxon>Fungi</taxon>
        <taxon>Dikarya</taxon>
        <taxon>Basidiomycota</taxon>
        <taxon>Agaricomycotina</taxon>
        <taxon>Agaricomycetes</taxon>
        <taxon>Agaricomycetidae</taxon>
        <taxon>Agaricales</taxon>
        <taxon>Marasmiineae</taxon>
        <taxon>Mycenaceae</taxon>
        <taxon>Mycena</taxon>
    </lineage>
</organism>
<dbReference type="AlphaFoldDB" id="A0AAD6T186"/>
<name>A0AAD6T186_9AGAR</name>
<dbReference type="InterPro" id="IPR000210">
    <property type="entry name" value="BTB/POZ_dom"/>
</dbReference>
<dbReference type="SMART" id="SM00225">
    <property type="entry name" value="BTB"/>
    <property type="match status" value="1"/>
</dbReference>
<evidence type="ECO:0000313" key="2">
    <source>
        <dbReference type="EMBL" id="KAJ7037483.1"/>
    </source>
</evidence>
<sequence>MSDPLPDITPAPEPFVTEYPFTKAPGADAILRSADGADFYVHRVILSLVSPVFETMFQLPQPDAAPAVPVIDVQETSAVLDRALRFFYPGAYPRAATLEEVQEIIKVLVSKYDVQSVVPVAKQHLEKFCSARPLAVYAIAFQHRWQDVATLAAKESLKLSLRTLNTPAPPELNGMTAIAYHDLLHYHYLCGTAAQRTAYSLLWLDPPRAMVTSPNCVCHSRNHAYTFLNNARYTVPEWFNTYLTSMAGVLTITPGAILRENYNFYVALGQAKCVHCTIYPEFITFVSNEWPAKLAEEMDKIELKF</sequence>
<dbReference type="CDD" id="cd18186">
    <property type="entry name" value="BTB_POZ_ZBTB_KLHL-like"/>
    <property type="match status" value="1"/>
</dbReference>
<proteinExistence type="predicted"/>
<evidence type="ECO:0000313" key="3">
    <source>
        <dbReference type="Proteomes" id="UP001218188"/>
    </source>
</evidence>
<dbReference type="EMBL" id="JARJCM010000037">
    <property type="protein sequence ID" value="KAJ7037483.1"/>
    <property type="molecule type" value="Genomic_DNA"/>
</dbReference>
<feature type="domain" description="BTB" evidence="1">
    <location>
        <begin position="27"/>
        <end position="96"/>
    </location>
</feature>
<dbReference type="PROSITE" id="PS50097">
    <property type="entry name" value="BTB"/>
    <property type="match status" value="1"/>
</dbReference>
<evidence type="ECO:0000259" key="1">
    <source>
        <dbReference type="PROSITE" id="PS50097"/>
    </source>
</evidence>
<dbReference type="SUPFAM" id="SSF54695">
    <property type="entry name" value="POZ domain"/>
    <property type="match status" value="1"/>
</dbReference>
<accession>A0AAD6T186</accession>
<dbReference type="Gene3D" id="3.30.710.10">
    <property type="entry name" value="Potassium Channel Kv1.1, Chain A"/>
    <property type="match status" value="1"/>
</dbReference>
<dbReference type="InterPro" id="IPR011333">
    <property type="entry name" value="SKP1/BTB/POZ_sf"/>
</dbReference>
<protein>
    <recommendedName>
        <fullName evidence="1">BTB domain-containing protein</fullName>
    </recommendedName>
</protein>
<comment type="caution">
    <text evidence="2">The sequence shown here is derived from an EMBL/GenBank/DDBJ whole genome shotgun (WGS) entry which is preliminary data.</text>
</comment>
<dbReference type="Pfam" id="PF00651">
    <property type="entry name" value="BTB"/>
    <property type="match status" value="1"/>
</dbReference>
<gene>
    <name evidence="2" type="ORF">C8F04DRAFT_1092624</name>
</gene>
<reference evidence="2" key="1">
    <citation type="submission" date="2023-03" db="EMBL/GenBank/DDBJ databases">
        <title>Massive genome expansion in bonnet fungi (Mycena s.s.) driven by repeated elements and novel gene families across ecological guilds.</title>
        <authorList>
            <consortium name="Lawrence Berkeley National Laboratory"/>
            <person name="Harder C.B."/>
            <person name="Miyauchi S."/>
            <person name="Viragh M."/>
            <person name="Kuo A."/>
            <person name="Thoen E."/>
            <person name="Andreopoulos B."/>
            <person name="Lu D."/>
            <person name="Skrede I."/>
            <person name="Drula E."/>
            <person name="Henrissat B."/>
            <person name="Morin E."/>
            <person name="Kohler A."/>
            <person name="Barry K."/>
            <person name="LaButti K."/>
            <person name="Morin E."/>
            <person name="Salamov A."/>
            <person name="Lipzen A."/>
            <person name="Mereny Z."/>
            <person name="Hegedus B."/>
            <person name="Baldrian P."/>
            <person name="Stursova M."/>
            <person name="Weitz H."/>
            <person name="Taylor A."/>
            <person name="Grigoriev I.V."/>
            <person name="Nagy L.G."/>
            <person name="Martin F."/>
            <person name="Kauserud H."/>
        </authorList>
    </citation>
    <scope>NUCLEOTIDE SEQUENCE</scope>
    <source>
        <strain evidence="2">CBHHK200</strain>
    </source>
</reference>
<keyword evidence="3" id="KW-1185">Reference proteome</keyword>